<dbReference type="PANTHER" id="PTHR42648">
    <property type="entry name" value="TRANSPOSASE, PUTATIVE-RELATED"/>
    <property type="match status" value="1"/>
</dbReference>
<name>A0A371E9H6_MUCPR</name>
<dbReference type="InterPro" id="IPR039537">
    <property type="entry name" value="Retrotran_Ty1/copia-like"/>
</dbReference>
<proteinExistence type="predicted"/>
<dbReference type="PANTHER" id="PTHR42648:SF31">
    <property type="entry name" value="RNA-DIRECTED DNA POLYMERASE"/>
    <property type="match status" value="1"/>
</dbReference>
<gene>
    <name evidence="1" type="ORF">CR513_58954</name>
</gene>
<evidence type="ECO:0000313" key="1">
    <source>
        <dbReference type="EMBL" id="RDX62690.1"/>
    </source>
</evidence>
<keyword evidence="2" id="KW-1185">Reference proteome</keyword>
<dbReference type="AlphaFoldDB" id="A0A371E9H6"/>
<evidence type="ECO:0008006" key="3">
    <source>
        <dbReference type="Google" id="ProtNLM"/>
    </source>
</evidence>
<reference evidence="1" key="1">
    <citation type="submission" date="2018-05" db="EMBL/GenBank/DDBJ databases">
        <title>Draft genome of Mucuna pruriens seed.</title>
        <authorList>
            <person name="Nnadi N.E."/>
            <person name="Vos R."/>
            <person name="Hasami M.H."/>
            <person name="Devisetty U.K."/>
            <person name="Aguiy J.C."/>
        </authorList>
    </citation>
    <scope>NUCLEOTIDE SEQUENCE [LARGE SCALE GENOMIC DNA]</scope>
    <source>
        <strain evidence="1">JCA_2017</strain>
    </source>
</reference>
<evidence type="ECO:0000313" key="2">
    <source>
        <dbReference type="Proteomes" id="UP000257109"/>
    </source>
</evidence>
<sequence length="233" mass="27221">MSFVQACKTSRVDSFTMWHRFLDHPSSQIISLLPSIHVGMKDKHEQVYDIYLRSKQTRDAFIPNDFSHVVWIYLLAEKSEVVSILKIFAPWSQFNKKVKIVRSDNERKHKHILNVARALHFQANLPIEIWGVLTTLYLINHTPFVIHKVLWNDGLLLIGESRMGIHHERESRNIGENFRNAKDSSGDLVNENLGRGHRVRRPLSKFKVYIFHTMSYIKDLTLKYEPSGFSEAI</sequence>
<accession>A0A371E9H6</accession>
<dbReference type="OrthoDB" id="1750639at2759"/>
<dbReference type="InterPro" id="IPR012337">
    <property type="entry name" value="RNaseH-like_sf"/>
</dbReference>
<dbReference type="SUPFAM" id="SSF53098">
    <property type="entry name" value="Ribonuclease H-like"/>
    <property type="match status" value="1"/>
</dbReference>
<protein>
    <recommendedName>
        <fullName evidence="3">GAG-pre-integrase domain-containing protein</fullName>
    </recommendedName>
</protein>
<dbReference type="EMBL" id="QJKJ01015342">
    <property type="protein sequence ID" value="RDX62690.1"/>
    <property type="molecule type" value="Genomic_DNA"/>
</dbReference>
<feature type="non-terminal residue" evidence="1">
    <location>
        <position position="1"/>
    </location>
</feature>
<comment type="caution">
    <text evidence="1">The sequence shown here is derived from an EMBL/GenBank/DDBJ whole genome shotgun (WGS) entry which is preliminary data.</text>
</comment>
<dbReference type="Proteomes" id="UP000257109">
    <property type="component" value="Unassembled WGS sequence"/>
</dbReference>
<organism evidence="1 2">
    <name type="scientific">Mucuna pruriens</name>
    <name type="common">Velvet bean</name>
    <name type="synonym">Dolichos pruriens</name>
    <dbReference type="NCBI Taxonomy" id="157652"/>
    <lineage>
        <taxon>Eukaryota</taxon>
        <taxon>Viridiplantae</taxon>
        <taxon>Streptophyta</taxon>
        <taxon>Embryophyta</taxon>
        <taxon>Tracheophyta</taxon>
        <taxon>Spermatophyta</taxon>
        <taxon>Magnoliopsida</taxon>
        <taxon>eudicotyledons</taxon>
        <taxon>Gunneridae</taxon>
        <taxon>Pentapetalae</taxon>
        <taxon>rosids</taxon>
        <taxon>fabids</taxon>
        <taxon>Fabales</taxon>
        <taxon>Fabaceae</taxon>
        <taxon>Papilionoideae</taxon>
        <taxon>50 kb inversion clade</taxon>
        <taxon>NPAAA clade</taxon>
        <taxon>indigoferoid/millettioid clade</taxon>
        <taxon>Phaseoleae</taxon>
        <taxon>Mucuna</taxon>
    </lineage>
</organism>